<name>A0A4S4NNW8_9BACT</name>
<dbReference type="RefSeq" id="WP_136456416.1">
    <property type="nucleotide sequence ID" value="NZ_SRSF01000001.1"/>
</dbReference>
<feature type="transmembrane region" description="Helical" evidence="1">
    <location>
        <begin position="24"/>
        <end position="50"/>
    </location>
</feature>
<protein>
    <submittedName>
        <fullName evidence="2">Uncharacterized protein</fullName>
    </submittedName>
</protein>
<evidence type="ECO:0000313" key="3">
    <source>
        <dbReference type="Proteomes" id="UP000308528"/>
    </source>
</evidence>
<feature type="transmembrane region" description="Helical" evidence="1">
    <location>
        <begin position="145"/>
        <end position="164"/>
    </location>
</feature>
<evidence type="ECO:0000313" key="2">
    <source>
        <dbReference type="EMBL" id="THH41572.1"/>
    </source>
</evidence>
<keyword evidence="3" id="KW-1185">Reference proteome</keyword>
<keyword evidence="1" id="KW-0472">Membrane</keyword>
<evidence type="ECO:0000256" key="1">
    <source>
        <dbReference type="SAM" id="Phobius"/>
    </source>
</evidence>
<dbReference type="OrthoDB" id="1120881at2"/>
<dbReference type="EMBL" id="SRSF01000001">
    <property type="protein sequence ID" value="THH41572.1"/>
    <property type="molecule type" value="Genomic_DNA"/>
</dbReference>
<feature type="transmembrane region" description="Helical" evidence="1">
    <location>
        <begin position="80"/>
        <end position="99"/>
    </location>
</feature>
<feature type="transmembrane region" description="Helical" evidence="1">
    <location>
        <begin position="119"/>
        <end position="139"/>
    </location>
</feature>
<proteinExistence type="predicted"/>
<accession>A0A4S4NNW8</accession>
<keyword evidence="1" id="KW-1133">Transmembrane helix</keyword>
<reference evidence="2 3" key="1">
    <citation type="submission" date="2019-04" db="EMBL/GenBank/DDBJ databases">
        <title>Lewinella litorea sp. nov., isolated from a marine sand.</title>
        <authorList>
            <person name="Yoon J.-H."/>
        </authorList>
    </citation>
    <scope>NUCLEOTIDE SEQUENCE [LARGE SCALE GENOMIC DNA]</scope>
    <source>
        <strain evidence="2 3">HSMS-39</strain>
    </source>
</reference>
<organism evidence="2 3">
    <name type="scientific">Neolewinella litorea</name>
    <dbReference type="NCBI Taxonomy" id="2562452"/>
    <lineage>
        <taxon>Bacteria</taxon>
        <taxon>Pseudomonadati</taxon>
        <taxon>Bacteroidota</taxon>
        <taxon>Saprospiria</taxon>
        <taxon>Saprospirales</taxon>
        <taxon>Lewinellaceae</taxon>
        <taxon>Neolewinella</taxon>
    </lineage>
</organism>
<gene>
    <name evidence="2" type="ORF">E4021_02975</name>
</gene>
<keyword evidence="1" id="KW-0812">Transmembrane</keyword>
<dbReference type="Proteomes" id="UP000308528">
    <property type="component" value="Unassembled WGS sequence"/>
</dbReference>
<feature type="transmembrane region" description="Helical" evidence="1">
    <location>
        <begin position="194"/>
        <end position="211"/>
    </location>
</feature>
<feature type="transmembrane region" description="Helical" evidence="1">
    <location>
        <begin position="171"/>
        <end position="188"/>
    </location>
</feature>
<dbReference type="AlphaFoldDB" id="A0A4S4NNW8"/>
<comment type="caution">
    <text evidence="2">The sequence shown here is derived from an EMBL/GenBank/DDBJ whole genome shotgun (WGS) entry which is preliminary data.</text>
</comment>
<sequence length="217" mass="23212">MALHVSTPISDLRHIRQLMERSRYFIGLSGLSGVGAGCCALVGVALVAAYRVVAGHPPLYLAAAESGAGLHPWGVEPLPFLLAVAAMVVAAAVSTAVYFTHRRVARLGYTIADRRTYKLLLNLAVPLAAGGAFCLGLIYHGEAELVAPATLVFYGLALLNGSNFTTEDLRVLAYLEIGIGLLALAFPAYGLYCWALGFGLLHIAYGYWLYLKYDAHE</sequence>